<name>A0ABX1P6M8_9CYAN</name>
<keyword evidence="1" id="KW-0472">Membrane</keyword>
<sequence>MKRNEHPKNLPENLVLTSPQAGILKQSTMIVLFLASAMFPRVLSALKFPSVVNFLHFAFALFLFVWVLSIIRSRIAVQLLVGVLILLAISTTSALLNKAGLINVILSFLMLAEPFILLIVITSTKLPQDSIKTMQKWISRFVYIHFAFVYFQKFVLGYENDFIKGIFLNMGAGHHVGGDIGLTFSLYFLLASGVRSIWLRIFVFILGVGNIIYADVKQVIIAFLVSWLILIITQLQEVWKAIMYSAIAIPVTVFVLNLINNMYAGIRYISDMEVVTEAFQYKLSVFSIITSFYKSDWNFLFGFGPGHTISRLGWLMKDYIQFLKPLGVTGTSVFNTVWVAQESYYWSNSITGSSMYSLLFSWAGIWGDLGFMGLGIYLYLWFLVWKYICVDKLSKFFLITVFVAGLIFSWMEEPAFMLFVVSLIGLQWQKHQAEKSQRMFEKYSFYHAETSAVE</sequence>
<dbReference type="EMBL" id="QMEB01000071">
    <property type="protein sequence ID" value="NMG20019.1"/>
    <property type="molecule type" value="Genomic_DNA"/>
</dbReference>
<dbReference type="RefSeq" id="WP_169155283.1">
    <property type="nucleotide sequence ID" value="NZ_CAWPJE010000048.1"/>
</dbReference>
<feature type="transmembrane region" description="Helical" evidence="1">
    <location>
        <begin position="396"/>
        <end position="426"/>
    </location>
</feature>
<evidence type="ECO:0000313" key="3">
    <source>
        <dbReference type="Proteomes" id="UP000718564"/>
    </source>
</evidence>
<gene>
    <name evidence="2" type="ORF">DP116_11335</name>
</gene>
<feature type="transmembrane region" description="Helical" evidence="1">
    <location>
        <begin position="241"/>
        <end position="259"/>
    </location>
</feature>
<evidence type="ECO:0000313" key="2">
    <source>
        <dbReference type="EMBL" id="NMG20019.1"/>
    </source>
</evidence>
<feature type="transmembrane region" description="Helical" evidence="1">
    <location>
        <begin position="359"/>
        <end position="384"/>
    </location>
</feature>
<comment type="caution">
    <text evidence="2">The sequence shown here is derived from an EMBL/GenBank/DDBJ whole genome shotgun (WGS) entry which is preliminary data.</text>
</comment>
<feature type="transmembrane region" description="Helical" evidence="1">
    <location>
        <begin position="51"/>
        <end position="68"/>
    </location>
</feature>
<feature type="transmembrane region" description="Helical" evidence="1">
    <location>
        <begin position="75"/>
        <end position="95"/>
    </location>
</feature>
<feature type="transmembrane region" description="Helical" evidence="1">
    <location>
        <begin position="101"/>
        <end position="121"/>
    </location>
</feature>
<organism evidence="2 3">
    <name type="scientific">Brasilonema bromeliae SPC951</name>
    <dbReference type="NCBI Taxonomy" id="385972"/>
    <lineage>
        <taxon>Bacteria</taxon>
        <taxon>Bacillati</taxon>
        <taxon>Cyanobacteriota</taxon>
        <taxon>Cyanophyceae</taxon>
        <taxon>Nostocales</taxon>
        <taxon>Scytonemataceae</taxon>
        <taxon>Brasilonema</taxon>
        <taxon>Bromeliae group (in: Brasilonema)</taxon>
    </lineage>
</organism>
<keyword evidence="3" id="KW-1185">Reference proteome</keyword>
<reference evidence="2 3" key="1">
    <citation type="submission" date="2018-06" db="EMBL/GenBank/DDBJ databases">
        <title>Comparative genomics of Brasilonema spp. strains.</title>
        <authorList>
            <person name="Alvarenga D.O."/>
            <person name="Fiore M.F."/>
            <person name="Varani A.M."/>
        </authorList>
    </citation>
    <scope>NUCLEOTIDE SEQUENCE [LARGE SCALE GENOMIC DNA]</scope>
    <source>
        <strain evidence="2 3">SPC951</strain>
    </source>
</reference>
<feature type="transmembrane region" description="Helical" evidence="1">
    <location>
        <begin position="141"/>
        <end position="158"/>
    </location>
</feature>
<protein>
    <submittedName>
        <fullName evidence="2">Uncharacterized protein</fullName>
    </submittedName>
</protein>
<dbReference type="Proteomes" id="UP000718564">
    <property type="component" value="Unassembled WGS sequence"/>
</dbReference>
<feature type="transmembrane region" description="Helical" evidence="1">
    <location>
        <begin position="219"/>
        <end position="235"/>
    </location>
</feature>
<accession>A0ABX1P6M8</accession>
<evidence type="ECO:0000256" key="1">
    <source>
        <dbReference type="SAM" id="Phobius"/>
    </source>
</evidence>
<keyword evidence="1" id="KW-1133">Transmembrane helix</keyword>
<proteinExistence type="predicted"/>
<keyword evidence="1" id="KW-0812">Transmembrane</keyword>